<dbReference type="NCBIfam" id="TIGR02532">
    <property type="entry name" value="IV_pilin_GFxxxE"/>
    <property type="match status" value="1"/>
</dbReference>
<dbReference type="Proteomes" id="UP000236745">
    <property type="component" value="Unassembled WGS sequence"/>
</dbReference>
<evidence type="ECO:0000313" key="3">
    <source>
        <dbReference type="EMBL" id="SEG76880.1"/>
    </source>
</evidence>
<feature type="compositionally biased region" description="Low complexity" evidence="1">
    <location>
        <begin position="197"/>
        <end position="208"/>
    </location>
</feature>
<proteinExistence type="predicted"/>
<evidence type="ECO:0000256" key="2">
    <source>
        <dbReference type="SAM" id="Phobius"/>
    </source>
</evidence>
<dbReference type="RefSeq" id="WP_104004581.1">
    <property type="nucleotide sequence ID" value="NZ_FNVQ01000004.1"/>
</dbReference>
<dbReference type="InterPro" id="IPR012902">
    <property type="entry name" value="N_methyl_site"/>
</dbReference>
<dbReference type="EMBL" id="FNVQ01000004">
    <property type="protein sequence ID" value="SEG76880.1"/>
    <property type="molecule type" value="Genomic_DNA"/>
</dbReference>
<organism evidence="3 4">
    <name type="scientific">Marinobacterium lutimaris</name>
    <dbReference type="NCBI Taxonomy" id="568106"/>
    <lineage>
        <taxon>Bacteria</taxon>
        <taxon>Pseudomonadati</taxon>
        <taxon>Pseudomonadota</taxon>
        <taxon>Gammaproteobacteria</taxon>
        <taxon>Oceanospirillales</taxon>
        <taxon>Oceanospirillaceae</taxon>
        <taxon>Marinobacterium</taxon>
    </lineage>
</organism>
<feature type="transmembrane region" description="Helical" evidence="2">
    <location>
        <begin position="12"/>
        <end position="35"/>
    </location>
</feature>
<keyword evidence="4" id="KW-1185">Reference proteome</keyword>
<dbReference type="OrthoDB" id="5296662at2"/>
<evidence type="ECO:0000313" key="4">
    <source>
        <dbReference type="Proteomes" id="UP000236745"/>
    </source>
</evidence>
<dbReference type="PROSITE" id="PS00409">
    <property type="entry name" value="PROKAR_NTER_METHYL"/>
    <property type="match status" value="1"/>
</dbReference>
<accession>A0A1H6CV24</accession>
<dbReference type="InterPro" id="IPR032092">
    <property type="entry name" value="PilW"/>
</dbReference>
<gene>
    <name evidence="3" type="ORF">SAMN05444390_104194</name>
</gene>
<dbReference type="Pfam" id="PF07963">
    <property type="entry name" value="N_methyl"/>
    <property type="match status" value="1"/>
</dbReference>
<sequence length="346" mass="37269">MMHGRSVEKGFTLIELMVSLTIGLFIILGVLVVYVGGLRSYAVNDALSRVQENGRFALEFLSRDVRQTAYQPICEINNLLDVEAGTAAADLYLVGAGIEGWDDEAGDYSANLSNYQAETDVLMLKNMATSTRLEASGNTPANANNIGLTSASGITAGSIILVVDADPDEQRCDLFQKVNNENGSNLALAGSGGGSGNSPSPGNINQNNDFSHQYDGEIDVYQLQTLIYYIGEGSDGRVGLRRRALSSDGSLSNDVPLVSGVEDMQIEYGQDTDGDRNVDIYRDASQVTDWDEVLSIRVHLLVAGETDNVLETRSDTLPAPFATVGTSDRRLRKVFTSTVALRNKLP</sequence>
<evidence type="ECO:0000256" key="1">
    <source>
        <dbReference type="SAM" id="MobiDB-lite"/>
    </source>
</evidence>
<keyword evidence="2" id="KW-1133">Transmembrane helix</keyword>
<name>A0A1H6CV24_9GAMM</name>
<dbReference type="GO" id="GO:0043683">
    <property type="term" value="P:type IV pilus assembly"/>
    <property type="evidence" value="ECO:0007669"/>
    <property type="project" value="InterPro"/>
</dbReference>
<dbReference type="AlphaFoldDB" id="A0A1H6CV24"/>
<keyword evidence="2" id="KW-0812">Transmembrane</keyword>
<keyword evidence="2" id="KW-0472">Membrane</keyword>
<feature type="region of interest" description="Disordered" evidence="1">
    <location>
        <begin position="186"/>
        <end position="208"/>
    </location>
</feature>
<protein>
    <submittedName>
        <fullName evidence="3">Type IV pilus assembly protein PilW</fullName>
    </submittedName>
</protein>
<dbReference type="Pfam" id="PF16074">
    <property type="entry name" value="PilW"/>
    <property type="match status" value="1"/>
</dbReference>
<reference evidence="3 4" key="1">
    <citation type="submission" date="2016-10" db="EMBL/GenBank/DDBJ databases">
        <authorList>
            <person name="de Groot N.N."/>
        </authorList>
    </citation>
    <scope>NUCLEOTIDE SEQUENCE [LARGE SCALE GENOMIC DNA]</scope>
    <source>
        <strain evidence="3 4">DSM 22012</strain>
    </source>
</reference>